<dbReference type="EMBL" id="JTDI01000007">
    <property type="protein sequence ID" value="KHK89401.1"/>
    <property type="molecule type" value="Genomic_DNA"/>
</dbReference>
<dbReference type="SUPFAM" id="SSF53474">
    <property type="entry name" value="alpha/beta-Hydrolases"/>
    <property type="match status" value="1"/>
</dbReference>
<dbReference type="STRING" id="1348853.LK12_19915"/>
<evidence type="ECO:0000256" key="1">
    <source>
        <dbReference type="ARBA" id="ARBA00005964"/>
    </source>
</evidence>
<dbReference type="RefSeq" id="WP_039288185.1">
    <property type="nucleotide sequence ID" value="NZ_JTDI01000007.1"/>
</dbReference>
<dbReference type="InterPro" id="IPR050309">
    <property type="entry name" value="Type-B_Carboxylest/Lipase"/>
</dbReference>
<dbReference type="InterPro" id="IPR019826">
    <property type="entry name" value="Carboxylesterase_B_AS"/>
</dbReference>
<dbReference type="ESTHER" id="9sphn-a0a0b1zjp4">
    <property type="family name" value="Carb_B_Bacteria"/>
</dbReference>
<protein>
    <recommendedName>
        <fullName evidence="3">Carboxylic ester hydrolase</fullName>
        <ecNumber evidence="3">3.1.1.-</ecNumber>
    </recommendedName>
</protein>
<proteinExistence type="inferred from homology"/>
<dbReference type="AlphaFoldDB" id="A0A0B1ZJP4"/>
<keyword evidence="6" id="KW-1185">Reference proteome</keyword>
<dbReference type="EC" id="3.1.1.-" evidence="3"/>
<dbReference type="GO" id="GO:0016787">
    <property type="term" value="F:hydrolase activity"/>
    <property type="evidence" value="ECO:0007669"/>
    <property type="project" value="UniProtKB-KW"/>
</dbReference>
<dbReference type="Proteomes" id="UP000031057">
    <property type="component" value="Unassembled WGS sequence"/>
</dbReference>
<comment type="caution">
    <text evidence="5">The sequence shown here is derived from an EMBL/GenBank/DDBJ whole genome shotgun (WGS) entry which is preliminary data.</text>
</comment>
<dbReference type="Pfam" id="PF00135">
    <property type="entry name" value="COesterase"/>
    <property type="match status" value="1"/>
</dbReference>
<keyword evidence="2 3" id="KW-0378">Hydrolase</keyword>
<dbReference type="PROSITE" id="PS00941">
    <property type="entry name" value="CARBOXYLESTERASE_B_2"/>
    <property type="match status" value="1"/>
</dbReference>
<dbReference type="InterPro" id="IPR029058">
    <property type="entry name" value="AB_hydrolase_fold"/>
</dbReference>
<evidence type="ECO:0000256" key="2">
    <source>
        <dbReference type="ARBA" id="ARBA00022801"/>
    </source>
</evidence>
<sequence length="486" mass="53231">MTQPIVQTRAGKIAGTQHDGFRRWLGIPYAQARRFAAPEPAAPWAGEHAATAFGKQCAQQFGRKVRAAYAQSEGFGEDCLYLNVWSPDGGTTAPKPVMVWIHGGAFVAGGADSYDGWQLSTEGDVVVVTINYRLGVFGFVNFGEGLGLPAIPSNLGLRDQIAALAWVRDNIAAFGGDPDKVTIFGESAGSMSVSLLMLSPLAQGLFHGAIMQSGAVSLIHDRDRSINDARRYAEVLDLDQSGFAKLQSLSAMELLQAQARVGAMVEPGIPAAPWYDDDVLPASLADAHKREMAPVPLIAGATREEIRLFRILPGNILPTKREDLEHLVRNQLDQVHAERILAQYPRNKRGEIALGTDLTFLMPTRNFATRHAAHQPTWFYRFDYANPFFGAAHAMDLGVFWPMQGLRAFIVRGGLNRGRRKALGVRMRRHWAHFAHHGTPGEDWPSFTPEGQQIRSYALEDAMLEDPDAARFAAWGGADVKARIGL</sequence>
<accession>A0A0B1ZJP4</accession>
<evidence type="ECO:0000256" key="3">
    <source>
        <dbReference type="RuleBase" id="RU361235"/>
    </source>
</evidence>
<comment type="similarity">
    <text evidence="1 3">Belongs to the type-B carboxylesterase/lipase family.</text>
</comment>
<dbReference type="OrthoDB" id="9775851at2"/>
<evidence type="ECO:0000313" key="6">
    <source>
        <dbReference type="Proteomes" id="UP000031057"/>
    </source>
</evidence>
<reference evidence="5 6" key="1">
    <citation type="submission" date="2014-10" db="EMBL/GenBank/DDBJ databases">
        <title>Genome sequence of Novosphingobium malaysiense MUSC 273(T).</title>
        <authorList>
            <person name="Lee L.-H."/>
        </authorList>
    </citation>
    <scope>NUCLEOTIDE SEQUENCE [LARGE SCALE GENOMIC DNA]</scope>
    <source>
        <strain evidence="5 6">MUSC 273</strain>
    </source>
</reference>
<dbReference type="PANTHER" id="PTHR11559">
    <property type="entry name" value="CARBOXYLESTERASE"/>
    <property type="match status" value="1"/>
</dbReference>
<name>A0A0B1ZJP4_9SPHN</name>
<evidence type="ECO:0000259" key="4">
    <source>
        <dbReference type="Pfam" id="PF00135"/>
    </source>
</evidence>
<dbReference type="InterPro" id="IPR019819">
    <property type="entry name" value="Carboxylesterase_B_CS"/>
</dbReference>
<organism evidence="5 6">
    <name type="scientific">Novosphingobium malaysiense</name>
    <dbReference type="NCBI Taxonomy" id="1348853"/>
    <lineage>
        <taxon>Bacteria</taxon>
        <taxon>Pseudomonadati</taxon>
        <taxon>Pseudomonadota</taxon>
        <taxon>Alphaproteobacteria</taxon>
        <taxon>Sphingomonadales</taxon>
        <taxon>Sphingomonadaceae</taxon>
        <taxon>Novosphingobium</taxon>
    </lineage>
</organism>
<evidence type="ECO:0000313" key="5">
    <source>
        <dbReference type="EMBL" id="KHK89401.1"/>
    </source>
</evidence>
<dbReference type="PROSITE" id="PS00122">
    <property type="entry name" value="CARBOXYLESTERASE_B_1"/>
    <property type="match status" value="1"/>
</dbReference>
<dbReference type="InterPro" id="IPR002018">
    <property type="entry name" value="CarbesteraseB"/>
</dbReference>
<gene>
    <name evidence="5" type="ORF">LK12_19915</name>
</gene>
<dbReference type="Gene3D" id="3.40.50.1820">
    <property type="entry name" value="alpha/beta hydrolase"/>
    <property type="match status" value="1"/>
</dbReference>
<feature type="domain" description="Carboxylesterase type B" evidence="4">
    <location>
        <begin position="3"/>
        <end position="469"/>
    </location>
</feature>